<evidence type="ECO:0000256" key="4">
    <source>
        <dbReference type="ARBA" id="ARBA00022840"/>
    </source>
</evidence>
<dbReference type="SUPFAM" id="SSF56112">
    <property type="entry name" value="Protein kinase-like (PK-like)"/>
    <property type="match status" value="1"/>
</dbReference>
<dbReference type="Pfam" id="PF00069">
    <property type="entry name" value="Pkinase"/>
    <property type="match status" value="1"/>
</dbReference>
<keyword evidence="2 6" id="KW-0547">Nucleotide-binding</keyword>
<dbReference type="SMART" id="SM00220">
    <property type="entry name" value="S_TKc"/>
    <property type="match status" value="1"/>
</dbReference>
<dbReference type="Gene3D" id="3.30.200.20">
    <property type="entry name" value="Phosphorylase Kinase, domain 1"/>
    <property type="match status" value="1"/>
</dbReference>
<proteinExistence type="predicted"/>
<feature type="binding site" evidence="6">
    <location>
        <position position="99"/>
    </location>
    <ligand>
        <name>ATP</name>
        <dbReference type="ChEBI" id="CHEBI:30616"/>
    </ligand>
</feature>
<dbReference type="Proteomes" id="UP000663929">
    <property type="component" value="Chromosome"/>
</dbReference>
<dbReference type="Gene3D" id="1.10.510.10">
    <property type="entry name" value="Transferase(Phosphotransferase) domain 1"/>
    <property type="match status" value="1"/>
</dbReference>
<dbReference type="PROSITE" id="PS00108">
    <property type="entry name" value="PROTEIN_KINASE_ST"/>
    <property type="match status" value="1"/>
</dbReference>
<dbReference type="RefSeq" id="WP_237381530.1">
    <property type="nucleotide sequence ID" value="NZ_CP071793.1"/>
</dbReference>
<gene>
    <name evidence="10" type="ORF">J3U87_02940</name>
</gene>
<feature type="repeat" description="TPR" evidence="5">
    <location>
        <begin position="700"/>
        <end position="733"/>
    </location>
</feature>
<reference evidence="10" key="1">
    <citation type="submission" date="2021-03" db="EMBL/GenBank/DDBJ databases">
        <title>Acanthopleuribacteraceae sp. M133.</title>
        <authorList>
            <person name="Wang G."/>
        </authorList>
    </citation>
    <scope>NUCLEOTIDE SEQUENCE</scope>
    <source>
        <strain evidence="10">M133</strain>
    </source>
</reference>
<sequence>MSAVDDAALGASVREMIDRAVSDPPSLSSGERHPHSPEDAASAASDSNPEALDPPDPVSDLVGSRCGSFQIEKMLGRGGMGTVYLASRVDDLDLKVALKTLSNWEPRLKELFQRECKILSGLNHPNIAHLIDAGVLPSGQLWLAMEYVEGATLDVYLKKHDLDLAARLELFLKICDALCYAHRRMVIHRDLKPKNILITADGEPKLLDFGIACTLDPDTGAQRTMTTHSDQLMTPEYASPEQIRGDRLNTATDVYSLGVLLYELLAGCRPYRFHRRDMLHILETLHDVVITRPSSVRQKRGTTCEKFARNLRGDLDTITLKALAQDPERRYASVEALAQDLRLHLRGMPIEARPATRSYRLRKFITRHRWPAALGFGTAWFLVLFSFYAVVQQARLERERDYAQKERRAASHVTEFLVSLFEQVDPELSRDSDISAFEVLERGRRHLNPSLGEEPEIQTRLLATLGRVYRGLGHTDLSLQLLTQAKSRQNDGDAGAYQTDLELLETLLVKGDYREAKHLLDDLGQDSDMGPLKNARLEHAYGRLWLKSGQYVHAKTALKAAAEYLAYLPREEQMNLRRNQARLLSLLGSIKPSIEEYRQILAAERAYYGDHHVQVAKTKAELGIQYIKGGKLIEAEDMFNEADHIIADLFGERHPNWIACLARRGTLLQERGDYVQAQEYYNRAVILTRDLLGEQTPREAELLTKVGILQKEKGDYEKAEETIRRSIQINIGHFGKNHLQVAESYLNLGLIFWDRGDLAIAEDHIRNTLEIFREQLGDTHPKVGRVLNNLGILHSQRGQWQQAESKFQNVLAIRIETYGRKHPSVASILMNMGAMYSDQGKYDTAESYHQRSLTLRRELFGEIHPDVAFTLFNLANVSSKKRDLDAAEKRYEKVIAIYSELGNHSHPNVGIAMANLAHTYMTKGKYDDAEKLLLQALERCRETLGENSLRYAEGLWSLGFLYYLDGRTSQAESHFERALNISQALFPDPHQMSCGLKVSLIAVRLRCGDIDGATPLLDRVQREARALKIPRVRSQVDFLHVRLLHIQGDLQGAADFLKGLLAGWRTSTGEDPYLIAEALGELADIETDLGHIDEALIHLEEARAYLAGSLPTDHEYFQVLASIEGKALSRTRHRARAATLLETSYRNLVQRLGEQHYHAEEALQRWHASRTPNESIDFLGSPLSTHKK</sequence>
<evidence type="ECO:0000256" key="5">
    <source>
        <dbReference type="PROSITE-ProRule" id="PRU00339"/>
    </source>
</evidence>
<evidence type="ECO:0000313" key="11">
    <source>
        <dbReference type="Proteomes" id="UP000663929"/>
    </source>
</evidence>
<dbReference type="GO" id="GO:0005524">
    <property type="term" value="F:ATP binding"/>
    <property type="evidence" value="ECO:0007669"/>
    <property type="project" value="UniProtKB-UniRule"/>
</dbReference>
<evidence type="ECO:0000256" key="1">
    <source>
        <dbReference type="ARBA" id="ARBA00022737"/>
    </source>
</evidence>
<keyword evidence="8" id="KW-0472">Membrane</keyword>
<dbReference type="InterPro" id="IPR011009">
    <property type="entry name" value="Kinase-like_dom_sf"/>
</dbReference>
<evidence type="ECO:0000256" key="7">
    <source>
        <dbReference type="SAM" id="MobiDB-lite"/>
    </source>
</evidence>
<feature type="repeat" description="TPR" evidence="5">
    <location>
        <begin position="826"/>
        <end position="859"/>
    </location>
</feature>
<dbReference type="PROSITE" id="PS00107">
    <property type="entry name" value="PROTEIN_KINASE_ATP"/>
    <property type="match status" value="1"/>
</dbReference>
<dbReference type="Gene3D" id="1.25.40.10">
    <property type="entry name" value="Tetratricopeptide repeat domain"/>
    <property type="match status" value="4"/>
</dbReference>
<evidence type="ECO:0000256" key="2">
    <source>
        <dbReference type="ARBA" id="ARBA00022741"/>
    </source>
</evidence>
<evidence type="ECO:0000259" key="9">
    <source>
        <dbReference type="PROSITE" id="PS50011"/>
    </source>
</evidence>
<evidence type="ECO:0000256" key="3">
    <source>
        <dbReference type="ARBA" id="ARBA00022803"/>
    </source>
</evidence>
<dbReference type="Pfam" id="PF13424">
    <property type="entry name" value="TPR_12"/>
    <property type="match status" value="4"/>
</dbReference>
<dbReference type="PANTHER" id="PTHR45641">
    <property type="entry name" value="TETRATRICOPEPTIDE REPEAT PROTEIN (AFU_ORTHOLOGUE AFUA_6G03870)"/>
    <property type="match status" value="1"/>
</dbReference>
<feature type="compositionally biased region" description="Low complexity" evidence="7">
    <location>
        <begin position="39"/>
        <end position="51"/>
    </location>
</feature>
<dbReference type="InterPro" id="IPR017441">
    <property type="entry name" value="Protein_kinase_ATP_BS"/>
</dbReference>
<organism evidence="10 11">
    <name type="scientific">Sulfidibacter corallicola</name>
    <dbReference type="NCBI Taxonomy" id="2818388"/>
    <lineage>
        <taxon>Bacteria</taxon>
        <taxon>Pseudomonadati</taxon>
        <taxon>Acidobacteriota</taxon>
        <taxon>Holophagae</taxon>
        <taxon>Acanthopleuribacterales</taxon>
        <taxon>Acanthopleuribacteraceae</taxon>
        <taxon>Sulfidibacter</taxon>
    </lineage>
</organism>
<evidence type="ECO:0000256" key="8">
    <source>
        <dbReference type="SAM" id="Phobius"/>
    </source>
</evidence>
<evidence type="ECO:0000313" key="10">
    <source>
        <dbReference type="EMBL" id="QTD51402.1"/>
    </source>
</evidence>
<dbReference type="PANTHER" id="PTHR45641:SF19">
    <property type="entry name" value="NEPHROCYSTIN-3"/>
    <property type="match status" value="1"/>
</dbReference>
<dbReference type="SUPFAM" id="SSF48452">
    <property type="entry name" value="TPR-like"/>
    <property type="match status" value="4"/>
</dbReference>
<keyword evidence="1" id="KW-0677">Repeat</keyword>
<dbReference type="KEGG" id="scor:J3U87_02940"/>
<dbReference type="PROSITE" id="PS50005">
    <property type="entry name" value="TPR"/>
    <property type="match status" value="3"/>
</dbReference>
<dbReference type="InterPro" id="IPR000719">
    <property type="entry name" value="Prot_kinase_dom"/>
</dbReference>
<feature type="repeat" description="TPR" evidence="5">
    <location>
        <begin position="952"/>
        <end position="985"/>
    </location>
</feature>
<dbReference type="InterPro" id="IPR011990">
    <property type="entry name" value="TPR-like_helical_dom_sf"/>
</dbReference>
<dbReference type="AlphaFoldDB" id="A0A8A4TQN8"/>
<keyword evidence="3 5" id="KW-0802">TPR repeat</keyword>
<evidence type="ECO:0000256" key="6">
    <source>
        <dbReference type="PROSITE-ProRule" id="PRU10141"/>
    </source>
</evidence>
<keyword evidence="8" id="KW-1133">Transmembrane helix</keyword>
<keyword evidence="4 6" id="KW-0067">ATP-binding</keyword>
<keyword evidence="11" id="KW-1185">Reference proteome</keyword>
<dbReference type="CDD" id="cd14014">
    <property type="entry name" value="STKc_PknB_like"/>
    <property type="match status" value="1"/>
</dbReference>
<dbReference type="InterPro" id="IPR008271">
    <property type="entry name" value="Ser/Thr_kinase_AS"/>
</dbReference>
<feature type="transmembrane region" description="Helical" evidence="8">
    <location>
        <begin position="370"/>
        <end position="391"/>
    </location>
</feature>
<accession>A0A8A4TQN8</accession>
<feature type="domain" description="Protein kinase" evidence="9">
    <location>
        <begin position="69"/>
        <end position="343"/>
    </location>
</feature>
<dbReference type="SMART" id="SM00028">
    <property type="entry name" value="TPR"/>
    <property type="match status" value="12"/>
</dbReference>
<feature type="region of interest" description="Disordered" evidence="7">
    <location>
        <begin position="15"/>
        <end position="59"/>
    </location>
</feature>
<dbReference type="InterPro" id="IPR019734">
    <property type="entry name" value="TPR_rpt"/>
</dbReference>
<dbReference type="GO" id="GO:0004672">
    <property type="term" value="F:protein kinase activity"/>
    <property type="evidence" value="ECO:0007669"/>
    <property type="project" value="InterPro"/>
</dbReference>
<name>A0A8A4TQN8_SULCO</name>
<protein>
    <submittedName>
        <fullName evidence="10">Tetratricopeptide repeat protein</fullName>
    </submittedName>
</protein>
<dbReference type="EMBL" id="CP071793">
    <property type="protein sequence ID" value="QTD51402.1"/>
    <property type="molecule type" value="Genomic_DNA"/>
</dbReference>
<keyword evidence="8" id="KW-0812">Transmembrane</keyword>
<dbReference type="PROSITE" id="PS50011">
    <property type="entry name" value="PROTEIN_KINASE_DOM"/>
    <property type="match status" value="1"/>
</dbReference>